<proteinExistence type="predicted"/>
<comment type="caution">
    <text evidence="1">The sequence shown here is derived from an EMBL/GenBank/DDBJ whole genome shotgun (WGS) entry which is preliminary data.</text>
</comment>
<feature type="non-terminal residue" evidence="1">
    <location>
        <position position="1"/>
    </location>
</feature>
<gene>
    <name evidence="1" type="ORF">CR513_02264</name>
</gene>
<dbReference type="Proteomes" id="UP000257109">
    <property type="component" value="Unassembled WGS sequence"/>
</dbReference>
<evidence type="ECO:0000313" key="2">
    <source>
        <dbReference type="Proteomes" id="UP000257109"/>
    </source>
</evidence>
<sequence length="60" mass="6850">MSSPCVKDTNFFGTCNLFAFEKAQYKKSQLIALVDTLTMISDDVLPKKHLYVVLERPPKE</sequence>
<organism evidence="1 2">
    <name type="scientific">Mucuna pruriens</name>
    <name type="common">Velvet bean</name>
    <name type="synonym">Dolichos pruriens</name>
    <dbReference type="NCBI Taxonomy" id="157652"/>
    <lineage>
        <taxon>Eukaryota</taxon>
        <taxon>Viridiplantae</taxon>
        <taxon>Streptophyta</taxon>
        <taxon>Embryophyta</taxon>
        <taxon>Tracheophyta</taxon>
        <taxon>Spermatophyta</taxon>
        <taxon>Magnoliopsida</taxon>
        <taxon>eudicotyledons</taxon>
        <taxon>Gunneridae</taxon>
        <taxon>Pentapetalae</taxon>
        <taxon>rosids</taxon>
        <taxon>fabids</taxon>
        <taxon>Fabales</taxon>
        <taxon>Fabaceae</taxon>
        <taxon>Papilionoideae</taxon>
        <taxon>50 kb inversion clade</taxon>
        <taxon>NPAAA clade</taxon>
        <taxon>indigoferoid/millettioid clade</taxon>
        <taxon>Phaseoleae</taxon>
        <taxon>Mucuna</taxon>
    </lineage>
</organism>
<evidence type="ECO:0000313" key="1">
    <source>
        <dbReference type="EMBL" id="RDY12886.1"/>
    </source>
</evidence>
<reference evidence="1" key="1">
    <citation type="submission" date="2018-05" db="EMBL/GenBank/DDBJ databases">
        <title>Draft genome of Mucuna pruriens seed.</title>
        <authorList>
            <person name="Nnadi N.E."/>
            <person name="Vos R."/>
            <person name="Hasami M.H."/>
            <person name="Devisetty U.K."/>
            <person name="Aguiy J.C."/>
        </authorList>
    </citation>
    <scope>NUCLEOTIDE SEQUENCE [LARGE SCALE GENOMIC DNA]</scope>
    <source>
        <strain evidence="1">JCA_2017</strain>
    </source>
</reference>
<name>A0A371ICX8_MUCPR</name>
<accession>A0A371ICX8</accession>
<dbReference type="AlphaFoldDB" id="A0A371ICX8"/>
<protein>
    <submittedName>
        <fullName evidence="1">Uncharacterized protein</fullName>
    </submittedName>
</protein>
<dbReference type="EMBL" id="QJKJ01000389">
    <property type="protein sequence ID" value="RDY12886.1"/>
    <property type="molecule type" value="Genomic_DNA"/>
</dbReference>
<keyword evidence="2" id="KW-1185">Reference proteome</keyword>